<keyword evidence="1" id="KW-0812">Transmembrane</keyword>
<dbReference type="Proteomes" id="UP001597419">
    <property type="component" value="Unassembled WGS sequence"/>
</dbReference>
<evidence type="ECO:0000313" key="3">
    <source>
        <dbReference type="Proteomes" id="UP001597419"/>
    </source>
</evidence>
<keyword evidence="3" id="KW-1185">Reference proteome</keyword>
<gene>
    <name evidence="2" type="ORF">ACFSYJ_29360</name>
</gene>
<accession>A0ABW5GPI8</accession>
<protein>
    <submittedName>
        <fullName evidence="2">DUF4267 domain-containing protein</fullName>
    </submittedName>
</protein>
<feature type="transmembrane region" description="Helical" evidence="1">
    <location>
        <begin position="73"/>
        <end position="92"/>
    </location>
</feature>
<dbReference type="EMBL" id="JBHUKU010000019">
    <property type="protein sequence ID" value="MFD2462751.1"/>
    <property type="molecule type" value="Genomic_DNA"/>
</dbReference>
<feature type="transmembrane region" description="Helical" evidence="1">
    <location>
        <begin position="99"/>
        <end position="121"/>
    </location>
</feature>
<keyword evidence="1" id="KW-1133">Transmembrane helix</keyword>
<keyword evidence="1" id="KW-0472">Membrane</keyword>
<dbReference type="Pfam" id="PF14087">
    <property type="entry name" value="DUF4267"/>
    <property type="match status" value="1"/>
</dbReference>
<organism evidence="2 3">
    <name type="scientific">Amycolatopsis samaneae</name>
    <dbReference type="NCBI Taxonomy" id="664691"/>
    <lineage>
        <taxon>Bacteria</taxon>
        <taxon>Bacillati</taxon>
        <taxon>Actinomycetota</taxon>
        <taxon>Actinomycetes</taxon>
        <taxon>Pseudonocardiales</taxon>
        <taxon>Pseudonocardiaceae</taxon>
        <taxon>Amycolatopsis</taxon>
    </lineage>
</organism>
<reference evidence="3" key="1">
    <citation type="journal article" date="2019" name="Int. J. Syst. Evol. Microbiol.">
        <title>The Global Catalogue of Microorganisms (GCM) 10K type strain sequencing project: providing services to taxonomists for standard genome sequencing and annotation.</title>
        <authorList>
            <consortium name="The Broad Institute Genomics Platform"/>
            <consortium name="The Broad Institute Genome Sequencing Center for Infectious Disease"/>
            <person name="Wu L."/>
            <person name="Ma J."/>
        </authorList>
    </citation>
    <scope>NUCLEOTIDE SEQUENCE [LARGE SCALE GENOMIC DNA]</scope>
    <source>
        <strain evidence="3">CGMCC 4.7643</strain>
    </source>
</reference>
<sequence>MLVTGYVLVGLVAAGIIYIGLNYVFAPAKIAEGFGLRTLPQNGDAFYNIKGVRDIGTSLVPIALMLYGDPHALALVILAEAFIPFGDMLIILRHKGKKAVAFGVHGATAVVMVLASVLLLVG</sequence>
<comment type="caution">
    <text evidence="2">The sequence shown here is derived from an EMBL/GenBank/DDBJ whole genome shotgun (WGS) entry which is preliminary data.</text>
</comment>
<dbReference type="RefSeq" id="WP_345408469.1">
    <property type="nucleotide sequence ID" value="NZ_BAABHG010000028.1"/>
</dbReference>
<evidence type="ECO:0000313" key="2">
    <source>
        <dbReference type="EMBL" id="MFD2462751.1"/>
    </source>
</evidence>
<feature type="transmembrane region" description="Helical" evidence="1">
    <location>
        <begin position="6"/>
        <end position="26"/>
    </location>
</feature>
<proteinExistence type="predicted"/>
<evidence type="ECO:0000256" key="1">
    <source>
        <dbReference type="SAM" id="Phobius"/>
    </source>
</evidence>
<name>A0ABW5GPI8_9PSEU</name>
<dbReference type="InterPro" id="IPR025363">
    <property type="entry name" value="DUF4267"/>
</dbReference>